<feature type="non-terminal residue" evidence="1">
    <location>
        <position position="13"/>
    </location>
</feature>
<keyword evidence="2" id="KW-1185">Reference proteome</keyword>
<accession>A0A392V6P6</accession>
<proteinExistence type="predicted"/>
<dbReference type="EMBL" id="LXQA011035810">
    <property type="protein sequence ID" value="MCI82130.1"/>
    <property type="molecule type" value="Genomic_DNA"/>
</dbReference>
<organism evidence="1 2">
    <name type="scientific">Trifolium medium</name>
    <dbReference type="NCBI Taxonomy" id="97028"/>
    <lineage>
        <taxon>Eukaryota</taxon>
        <taxon>Viridiplantae</taxon>
        <taxon>Streptophyta</taxon>
        <taxon>Embryophyta</taxon>
        <taxon>Tracheophyta</taxon>
        <taxon>Spermatophyta</taxon>
        <taxon>Magnoliopsida</taxon>
        <taxon>eudicotyledons</taxon>
        <taxon>Gunneridae</taxon>
        <taxon>Pentapetalae</taxon>
        <taxon>rosids</taxon>
        <taxon>fabids</taxon>
        <taxon>Fabales</taxon>
        <taxon>Fabaceae</taxon>
        <taxon>Papilionoideae</taxon>
        <taxon>50 kb inversion clade</taxon>
        <taxon>NPAAA clade</taxon>
        <taxon>Hologalegina</taxon>
        <taxon>IRL clade</taxon>
        <taxon>Trifolieae</taxon>
        <taxon>Trifolium</taxon>
    </lineage>
</organism>
<evidence type="ECO:0000313" key="2">
    <source>
        <dbReference type="Proteomes" id="UP000265520"/>
    </source>
</evidence>
<sequence>MCLTIGYHILAGR</sequence>
<dbReference type="Proteomes" id="UP000265520">
    <property type="component" value="Unassembled WGS sequence"/>
</dbReference>
<reference evidence="1 2" key="1">
    <citation type="journal article" date="2018" name="Front. Plant Sci.">
        <title>Red Clover (Trifolium pratense) and Zigzag Clover (T. medium) - A Picture of Genomic Similarities and Differences.</title>
        <authorList>
            <person name="Dluhosova J."/>
            <person name="Istvanek J."/>
            <person name="Nedelnik J."/>
            <person name="Repkova J."/>
        </authorList>
    </citation>
    <scope>NUCLEOTIDE SEQUENCE [LARGE SCALE GENOMIC DNA]</scope>
    <source>
        <strain evidence="2">cv. 10/8</strain>
        <tissue evidence="1">Leaf</tissue>
    </source>
</reference>
<evidence type="ECO:0000313" key="1">
    <source>
        <dbReference type="EMBL" id="MCI82130.1"/>
    </source>
</evidence>
<name>A0A392V6P6_9FABA</name>
<protein>
    <submittedName>
        <fullName evidence="1">Uncharacterized protein</fullName>
    </submittedName>
</protein>
<comment type="caution">
    <text evidence="1">The sequence shown here is derived from an EMBL/GenBank/DDBJ whole genome shotgun (WGS) entry which is preliminary data.</text>
</comment>